<name>A0A3E3J0D3_9FIRM</name>
<reference evidence="1 2" key="1">
    <citation type="submission" date="2018-08" db="EMBL/GenBank/DDBJ databases">
        <title>A genome reference for cultivated species of the human gut microbiota.</title>
        <authorList>
            <person name="Zou Y."/>
            <person name="Xue W."/>
            <person name="Luo G."/>
        </authorList>
    </citation>
    <scope>NUCLEOTIDE SEQUENCE [LARGE SCALE GENOMIC DNA]</scope>
    <source>
        <strain evidence="1 2">AF26-4BH</strain>
    </source>
</reference>
<organism evidence="1 2">
    <name type="scientific">Eisenbergiella massiliensis</name>
    <dbReference type="NCBI Taxonomy" id="1720294"/>
    <lineage>
        <taxon>Bacteria</taxon>
        <taxon>Bacillati</taxon>
        <taxon>Bacillota</taxon>
        <taxon>Clostridia</taxon>
        <taxon>Lachnospirales</taxon>
        <taxon>Lachnospiraceae</taxon>
        <taxon>Eisenbergiella</taxon>
    </lineage>
</organism>
<dbReference type="Proteomes" id="UP000261166">
    <property type="component" value="Unassembled WGS sequence"/>
</dbReference>
<protein>
    <submittedName>
        <fullName evidence="1">Nucleotidyl transferase AbiEii/AbiGii toxin family protein</fullName>
    </submittedName>
</protein>
<accession>A0A3E3J0D3</accession>
<evidence type="ECO:0000313" key="1">
    <source>
        <dbReference type="EMBL" id="RGE72733.1"/>
    </source>
</evidence>
<evidence type="ECO:0000313" key="2">
    <source>
        <dbReference type="Proteomes" id="UP000261166"/>
    </source>
</evidence>
<dbReference type="InterPro" id="IPR014942">
    <property type="entry name" value="AbiEii"/>
</dbReference>
<sequence>MKTSTQLKAKVRNLAVQNGLKPEVILRNFFLERFLERIAVSPYRDKFILKGGMLIGSIAGLYNRTTMDCDTTIAGFSLSKENLHIILMEIMESNIEDNVEMHLISIDDIHEDFDYPGLRAVISAQLDKTKQTIKIDITTGDVITPAEIEYPFQLMFEDRKINVLAYNLETVLAEKLETILSRNVVNTRMRDYYDVWLLSNLKKSCIEIPVLNLAFTGTAQKRGTYHELLKNGDSYMDAVCKDIQLKDLWNSYRKKNPYVGELDFEEVMISVHSLWTKIRQISRNEIHGKII</sequence>
<dbReference type="AlphaFoldDB" id="A0A3E3J0D3"/>
<dbReference type="GO" id="GO:0016740">
    <property type="term" value="F:transferase activity"/>
    <property type="evidence" value="ECO:0007669"/>
    <property type="project" value="UniProtKB-KW"/>
</dbReference>
<dbReference type="Pfam" id="PF08843">
    <property type="entry name" value="AbiEii"/>
    <property type="match status" value="1"/>
</dbReference>
<dbReference type="EMBL" id="QVLU01000005">
    <property type="protein sequence ID" value="RGE72733.1"/>
    <property type="molecule type" value="Genomic_DNA"/>
</dbReference>
<keyword evidence="1" id="KW-0808">Transferase</keyword>
<dbReference type="RefSeq" id="WP_025491347.1">
    <property type="nucleotide sequence ID" value="NZ_JBKVAZ010000012.1"/>
</dbReference>
<dbReference type="OrthoDB" id="9808443at2"/>
<proteinExistence type="predicted"/>
<comment type="caution">
    <text evidence="1">The sequence shown here is derived from an EMBL/GenBank/DDBJ whole genome shotgun (WGS) entry which is preliminary data.</text>
</comment>
<gene>
    <name evidence="1" type="ORF">DWY69_07630</name>
</gene>